<sequence>MKVASDVLGDLKSAYVDKTIVKKLDEHKPLEDLDALSLIGGMFTVGYQAKRKHLALANPFNDFYAEEKKESRRDAYSKLTSKKLADALNEEYARSQLLGKSAWQNEDFQKLMLEVAARWAEDNKRKRVKLEF</sequence>
<dbReference type="EMBL" id="LSNG01000031">
    <property type="protein sequence ID" value="KXN75977.1"/>
    <property type="molecule type" value="Genomic_DNA"/>
</dbReference>
<accession>A0A9X0LXI6</accession>
<organism evidence="1 2">
    <name type="scientific">Lactobacillus johnsonii</name>
    <dbReference type="NCBI Taxonomy" id="33959"/>
    <lineage>
        <taxon>Bacteria</taxon>
        <taxon>Bacillati</taxon>
        <taxon>Bacillota</taxon>
        <taxon>Bacilli</taxon>
        <taxon>Lactobacillales</taxon>
        <taxon>Lactobacillaceae</taxon>
        <taxon>Lactobacillus</taxon>
    </lineage>
</organism>
<reference evidence="1 2" key="1">
    <citation type="submission" date="2016-02" db="EMBL/GenBank/DDBJ databases">
        <title>Complete Genome Sequences of Lactobacillus johnsonii Strain W1.</title>
        <authorList>
            <person name="Sun Y."/>
            <person name="Wu X."/>
        </authorList>
    </citation>
    <scope>NUCLEOTIDE SEQUENCE [LARGE SCALE GENOMIC DNA]</scope>
    <source>
        <strain evidence="1 2">W1</strain>
    </source>
</reference>
<gene>
    <name evidence="1" type="ORF">AYJ53_08110</name>
</gene>
<proteinExistence type="predicted"/>
<comment type="caution">
    <text evidence="1">The sequence shown here is derived from an EMBL/GenBank/DDBJ whole genome shotgun (WGS) entry which is preliminary data.</text>
</comment>
<name>A0A9X0LXI6_LACJH</name>
<dbReference type="RefSeq" id="WP_061400371.1">
    <property type="nucleotide sequence ID" value="NZ_LSNG01000031.1"/>
</dbReference>
<evidence type="ECO:0000313" key="2">
    <source>
        <dbReference type="Proteomes" id="UP000070346"/>
    </source>
</evidence>
<evidence type="ECO:0000313" key="1">
    <source>
        <dbReference type="EMBL" id="KXN75977.1"/>
    </source>
</evidence>
<dbReference type="AlphaFoldDB" id="A0A9X0LXI6"/>
<dbReference type="Proteomes" id="UP000070346">
    <property type="component" value="Unassembled WGS sequence"/>
</dbReference>
<protein>
    <submittedName>
        <fullName evidence="1">Uncharacterized protein</fullName>
    </submittedName>
</protein>